<organism evidence="1 2">
    <name type="scientific">Naganishia cerealis</name>
    <dbReference type="NCBI Taxonomy" id="610337"/>
    <lineage>
        <taxon>Eukaryota</taxon>
        <taxon>Fungi</taxon>
        <taxon>Dikarya</taxon>
        <taxon>Basidiomycota</taxon>
        <taxon>Agaricomycotina</taxon>
        <taxon>Tremellomycetes</taxon>
        <taxon>Filobasidiales</taxon>
        <taxon>Filobasidiaceae</taxon>
        <taxon>Naganishia</taxon>
    </lineage>
</organism>
<gene>
    <name evidence="1" type="ORF">QFC19_006306</name>
</gene>
<reference evidence="1" key="1">
    <citation type="submission" date="2023-04" db="EMBL/GenBank/DDBJ databases">
        <title>Draft Genome sequencing of Naganishia species isolated from polar environments using Oxford Nanopore Technology.</title>
        <authorList>
            <person name="Leo P."/>
            <person name="Venkateswaran K."/>
        </authorList>
    </citation>
    <scope>NUCLEOTIDE SEQUENCE</scope>
    <source>
        <strain evidence="1">MNA-CCFEE 5261</strain>
    </source>
</reference>
<dbReference type="Proteomes" id="UP001241377">
    <property type="component" value="Unassembled WGS sequence"/>
</dbReference>
<sequence length="118" mass="13418">MIARGAARGRLRQLSHYLVWCEPYTRPNYGKWTFTKHLLERESISNLEAKLAKGYYLGILCYVVGALTPSPLRPPGEPQNKATVTPKSPKSFLAGYCYTAWMRLQNSSYVCRASYSHI</sequence>
<comment type="caution">
    <text evidence="1">The sequence shown here is derived from an EMBL/GenBank/DDBJ whole genome shotgun (WGS) entry which is preliminary data.</text>
</comment>
<keyword evidence="2" id="KW-1185">Reference proteome</keyword>
<evidence type="ECO:0000313" key="1">
    <source>
        <dbReference type="EMBL" id="KAJ9098538.1"/>
    </source>
</evidence>
<proteinExistence type="predicted"/>
<protein>
    <submittedName>
        <fullName evidence="1">Uncharacterized protein</fullName>
    </submittedName>
</protein>
<evidence type="ECO:0000313" key="2">
    <source>
        <dbReference type="Proteomes" id="UP001241377"/>
    </source>
</evidence>
<accession>A0ACC2VHI9</accession>
<name>A0ACC2VHI9_9TREE</name>
<dbReference type="EMBL" id="JASBWR010000075">
    <property type="protein sequence ID" value="KAJ9098538.1"/>
    <property type="molecule type" value="Genomic_DNA"/>
</dbReference>